<evidence type="ECO:0000313" key="2">
    <source>
        <dbReference type="EMBL" id="ALI36791.1"/>
    </source>
</evidence>
<keyword evidence="1" id="KW-0472">Membrane</keyword>
<reference evidence="3" key="1">
    <citation type="submission" date="2015-10" db="EMBL/GenBank/DDBJ databases">
        <title>Niche specialization of a soil ammonia-oxidizing archaeon, Candidatus Nitrosocosmicus oleophilus.</title>
        <authorList>
            <person name="Jung M.-Y."/>
            <person name="Rhee S.-K."/>
        </authorList>
    </citation>
    <scope>NUCLEOTIDE SEQUENCE [LARGE SCALE GENOMIC DNA]</scope>
    <source>
        <strain evidence="3">MY3</strain>
    </source>
</reference>
<keyword evidence="1" id="KW-0812">Transmembrane</keyword>
<sequence>MVIHFLLTKKSTPSIFIILVLSIFVAYYLQNNFHTVSATTGSPKDQLMPFDIKDMFDAGAAQNETAENSSNIVTEDNQDSPVNCEMPPCPPGQACIQSCP</sequence>
<accession>A0A654M2M1</accession>
<evidence type="ECO:0000256" key="1">
    <source>
        <dbReference type="SAM" id="Phobius"/>
    </source>
</evidence>
<dbReference type="KEGG" id="taa:NMY3_02600"/>
<proteinExistence type="predicted"/>
<gene>
    <name evidence="2" type="ORF">NMY3_02600</name>
</gene>
<keyword evidence="1" id="KW-1133">Transmembrane helix</keyword>
<organism evidence="2 3">
    <name type="scientific">Candidatus Nitrosocosmicus oleophilus</name>
    <dbReference type="NCBI Taxonomy" id="1353260"/>
    <lineage>
        <taxon>Archaea</taxon>
        <taxon>Nitrososphaerota</taxon>
        <taxon>Nitrososphaeria</taxon>
        <taxon>Nitrososphaerales</taxon>
        <taxon>Nitrososphaeraceae</taxon>
        <taxon>Candidatus Nitrosocosmicus</taxon>
    </lineage>
</organism>
<dbReference type="Proteomes" id="UP000058925">
    <property type="component" value="Chromosome"/>
</dbReference>
<dbReference type="AlphaFoldDB" id="A0A654M2M1"/>
<feature type="transmembrane region" description="Helical" evidence="1">
    <location>
        <begin position="12"/>
        <end position="29"/>
    </location>
</feature>
<keyword evidence="3" id="KW-1185">Reference proteome</keyword>
<dbReference type="EMBL" id="CP012850">
    <property type="protein sequence ID" value="ALI36791.1"/>
    <property type="molecule type" value="Genomic_DNA"/>
</dbReference>
<protein>
    <submittedName>
        <fullName evidence="2">Uncharacterized protein</fullName>
    </submittedName>
</protein>
<evidence type="ECO:0000313" key="3">
    <source>
        <dbReference type="Proteomes" id="UP000058925"/>
    </source>
</evidence>
<name>A0A654M2M1_9ARCH</name>